<dbReference type="Proteomes" id="UP000325517">
    <property type="component" value="Chromosome"/>
</dbReference>
<accession>A0A5J6SR93</accession>
<feature type="transmembrane region" description="Helical" evidence="1">
    <location>
        <begin position="51"/>
        <end position="76"/>
    </location>
</feature>
<protein>
    <recommendedName>
        <fullName evidence="4">DUF4306 domain-containing protein</fullName>
    </recommendedName>
</protein>
<dbReference type="AlphaFoldDB" id="A0A5J6SR93"/>
<reference evidence="2 3" key="1">
    <citation type="submission" date="2018-07" db="EMBL/GenBank/DDBJ databases">
        <title>Complete genome sequence of Psychrobacillus sp. PB01, isolated from iceberg, and comparative genome analysis of Psychrobacillus strains.</title>
        <authorList>
            <person name="Lee P.C."/>
        </authorList>
    </citation>
    <scope>NUCLEOTIDE SEQUENCE [LARGE SCALE GENOMIC DNA]</scope>
    <source>
        <strain evidence="2 3">PB01</strain>
    </source>
</reference>
<proteinExistence type="predicted"/>
<evidence type="ECO:0000313" key="2">
    <source>
        <dbReference type="EMBL" id="QFG00150.1"/>
    </source>
</evidence>
<keyword evidence="1" id="KW-1133">Transmembrane helix</keyword>
<evidence type="ECO:0008006" key="4">
    <source>
        <dbReference type="Google" id="ProtNLM"/>
    </source>
</evidence>
<feature type="transmembrane region" description="Helical" evidence="1">
    <location>
        <begin position="12"/>
        <end position="31"/>
    </location>
</feature>
<organism evidence="2 3">
    <name type="scientific">Psychrobacillus glaciei</name>
    <dbReference type="NCBI Taxonomy" id="2283160"/>
    <lineage>
        <taxon>Bacteria</taxon>
        <taxon>Bacillati</taxon>
        <taxon>Bacillota</taxon>
        <taxon>Bacilli</taxon>
        <taxon>Bacillales</taxon>
        <taxon>Bacillaceae</taxon>
        <taxon>Psychrobacillus</taxon>
    </lineage>
</organism>
<dbReference type="KEGG" id="psyo:PB01_15670"/>
<keyword evidence="1" id="KW-0812">Transmembrane</keyword>
<sequence>MGGNFIKKLFGVLLVIFGVVAVLIGLIPYVIDFPYTTWGENSGPKNYWELIIYIAYDGWYLHFGIVMVLVGFFLLYKLRKKTPGNLIVLK</sequence>
<keyword evidence="3" id="KW-1185">Reference proteome</keyword>
<gene>
    <name evidence="2" type="ORF">PB01_15670</name>
</gene>
<dbReference type="OrthoDB" id="2942371at2"/>
<name>A0A5J6SR93_9BACI</name>
<keyword evidence="1" id="KW-0472">Membrane</keyword>
<evidence type="ECO:0000313" key="3">
    <source>
        <dbReference type="Proteomes" id="UP000325517"/>
    </source>
</evidence>
<evidence type="ECO:0000256" key="1">
    <source>
        <dbReference type="SAM" id="Phobius"/>
    </source>
</evidence>
<dbReference type="EMBL" id="CP031223">
    <property type="protein sequence ID" value="QFG00150.1"/>
    <property type="molecule type" value="Genomic_DNA"/>
</dbReference>